<comment type="caution">
    <text evidence="3">The sequence shown here is derived from an EMBL/GenBank/DDBJ whole genome shotgun (WGS) entry which is preliminary data.</text>
</comment>
<keyword evidence="4" id="KW-1185">Reference proteome</keyword>
<feature type="domain" description="Alkaline phosphatase-like protein PglZ C-terminal" evidence="2">
    <location>
        <begin position="826"/>
        <end position="919"/>
    </location>
</feature>
<evidence type="ECO:0000256" key="1">
    <source>
        <dbReference type="SAM" id="MobiDB-lite"/>
    </source>
</evidence>
<accession>A0ABS7TPC3</accession>
<dbReference type="EMBL" id="JAIRAU010000011">
    <property type="protein sequence ID" value="MBZ5710079.1"/>
    <property type="molecule type" value="Genomic_DNA"/>
</dbReference>
<feature type="compositionally biased region" description="Low complexity" evidence="1">
    <location>
        <begin position="804"/>
        <end position="817"/>
    </location>
</feature>
<proteinExistence type="predicted"/>
<dbReference type="Proteomes" id="UP001139031">
    <property type="component" value="Unassembled WGS sequence"/>
</dbReference>
<evidence type="ECO:0000313" key="4">
    <source>
        <dbReference type="Proteomes" id="UP001139031"/>
    </source>
</evidence>
<dbReference type="InterPro" id="IPR047992">
    <property type="entry name" value="BREX_PglZ"/>
</dbReference>
<reference evidence="3" key="1">
    <citation type="submission" date="2021-08" db="EMBL/GenBank/DDBJ databases">
        <authorList>
            <person name="Stevens D.C."/>
        </authorList>
    </citation>
    <scope>NUCLEOTIDE SEQUENCE</scope>
    <source>
        <strain evidence="3">DSM 53165</strain>
    </source>
</reference>
<feature type="compositionally biased region" description="Basic and acidic residues" evidence="1">
    <location>
        <begin position="782"/>
        <end position="794"/>
    </location>
</feature>
<feature type="region of interest" description="Disordered" evidence="1">
    <location>
        <begin position="781"/>
        <end position="826"/>
    </location>
</feature>
<gene>
    <name evidence="3" type="primary">pglZ</name>
    <name evidence="3" type="ORF">K7C98_12515</name>
</gene>
<dbReference type="NCBIfam" id="NF033446">
    <property type="entry name" value="BREX_PglZ_2"/>
    <property type="match status" value="1"/>
</dbReference>
<name>A0ABS7TPC3_9BACT</name>
<dbReference type="Pfam" id="PF25863">
    <property type="entry name" value="PglZ_C"/>
    <property type="match status" value="1"/>
</dbReference>
<evidence type="ECO:0000259" key="2">
    <source>
        <dbReference type="Pfam" id="PF25863"/>
    </source>
</evidence>
<organism evidence="3 4">
    <name type="scientific">Nannocystis pusilla</name>
    <dbReference type="NCBI Taxonomy" id="889268"/>
    <lineage>
        <taxon>Bacteria</taxon>
        <taxon>Pseudomonadati</taxon>
        <taxon>Myxococcota</taxon>
        <taxon>Polyangia</taxon>
        <taxon>Nannocystales</taxon>
        <taxon>Nannocystaceae</taxon>
        <taxon>Nannocystis</taxon>
    </lineage>
</organism>
<evidence type="ECO:0000313" key="3">
    <source>
        <dbReference type="EMBL" id="MBZ5710079.1"/>
    </source>
</evidence>
<dbReference type="RefSeq" id="WP_224191849.1">
    <property type="nucleotide sequence ID" value="NZ_JAIRAU010000011.1"/>
</dbReference>
<protein>
    <submittedName>
        <fullName evidence="3">BREX-2 system phosphatase PglZ</fullName>
    </submittedName>
</protein>
<dbReference type="InterPro" id="IPR058882">
    <property type="entry name" value="PglZ_C"/>
</dbReference>
<sequence>MQPPSLTLSALSHQLARMFAGGREHRPLIAIHGVCDDPRPIDLPGVGRFEVVLADCELGLRRLLHEPGQAAPRRTVYLVPWTARIPLDVAGYFAHDGRVFRIDTEVRVSHLFTAPFESIDPEVLSSKLVAWLLRVPPPAPLPSPGGRLTFKGLWDAWLQHECGLDLDTSGLSTLLAWAAGNGLGPRLAAALAHEAATGVQSELEAVLARRLGEPATAILRAWLADRGAMLLGFAILCETLVPKSNHDQSLRTWLALKAEAFLGAKGKAQQRSELLHRLGELAAPTLGELRRGSQRIALRTALDAAEALADDHVRHALIDSRRLLSSWQQRLAALGRLLSRAAAAPTHQQLDQAIAVLRNLEHHDRPRYSPDGRAAGELARAEAGVRLLAWLVARGESPHVLKASRADALARWYVDEGGYLDSARQTARGSAGDPFGTGVAAVAARVDDERRELDHRFARALVDNTVGDAAIPIVDALDVLAVRFLHDRPARRLLVVLLPAMAWTQTLELLASLDEDASRWGPLAWHGLPEARSGVPCPAVLAAIPSVAAISRSALLTGKPVPAGFNPDPGGDRKRLAEHRGLARLSPGGPPPLFHRRALDDSAGTEVLAQIRDPHARLVGVILDATDSARDLEAPQTSVWRARSIRPLFELLDAAQAAGRAVLLASDHGHVPAGRLQPTGERNPRASSRWRPRLAGAAVHAYETAFSADDAWSPRGAQGVIVVHDEEHRHTPASASPGESGGATLAEVVTPMCLLGWEGMDSDHDDPALSIRPAVPPPWWHLHLEPQPPRETRRSRPTSKDVGPQLPLLPETPAAPASTGDSNHPTLRQLLASPIFAARATEPRQRDLARRAVEALLALGNSAEDNALASALGLPARRVAGFIVTASEVLNVDGYAVLQYDSHNRRAELHLGRLRHCFELAGA</sequence>